<sequence length="496" mass="55577">MRRRICFVMTAILLCVSSHAQDLPDASRFLPGPPETTSVQYIKDYLQYVWGKSLRDSTRGQQAVSDFSTEISTYLKAYSKVLNTDLTSDMPKLNLLFEYCMNYGIRMQNQAQKSYSYRRPYARFKDKTLIPAFEDTYRDVSSYPASQALFGWMYAMVLTEIAPDRQNEILARGYDFGASSVISGYHWDSDVYAGFLLASALVSRLHTFPGFSGMITAARTEYEKKTGVKNPTAGNSDEAYFAISELPDAYKYLPAPPETISPFFACDLSAYEQGKAAREDVYGDLTETGQQALTDITYSADNFCKVYSPIFGKEISATATPQLYKLMSLVHPLGNGATQTCKAYYMRPRPYVQMNELTLYAPDEDHLRDTGSYPSGHASGSWLHALVLAEINPDAEEALLARAYLFGQGRVVSGYHWQSDVDMGRLVASAIYARLHTNTAFLEQLELARQEYKGTSAIRDVRAEQSEAPVYNLQGIRVDSPSPPGVYIQDGRKVVY</sequence>
<dbReference type="AlphaFoldDB" id="A0A1I0M4C6"/>
<evidence type="ECO:0000259" key="2">
    <source>
        <dbReference type="SMART" id="SM00014"/>
    </source>
</evidence>
<dbReference type="PANTHER" id="PTHR14969:SF60">
    <property type="entry name" value="NON-SPECIFIC ACID PHOSPHATASE"/>
    <property type="match status" value="1"/>
</dbReference>
<gene>
    <name evidence="3" type="ORF">SAMN04487850_0279</name>
</gene>
<dbReference type="InterPro" id="IPR000326">
    <property type="entry name" value="PAP2/HPO"/>
</dbReference>
<evidence type="ECO:0000313" key="3">
    <source>
        <dbReference type="EMBL" id="SEV82814.1"/>
    </source>
</evidence>
<feature type="domain" description="Phosphatidic acid phosphatase type 2/haloperoxidase" evidence="2">
    <location>
        <begin position="93"/>
        <end position="206"/>
    </location>
</feature>
<feature type="signal peptide" evidence="1">
    <location>
        <begin position="1"/>
        <end position="20"/>
    </location>
</feature>
<dbReference type="SMART" id="SM00014">
    <property type="entry name" value="acidPPc"/>
    <property type="match status" value="2"/>
</dbReference>
<dbReference type="EMBL" id="FOIQ01000001">
    <property type="protein sequence ID" value="SEV82814.1"/>
    <property type="molecule type" value="Genomic_DNA"/>
</dbReference>
<dbReference type="GO" id="GO:0003993">
    <property type="term" value="F:acid phosphatase activity"/>
    <property type="evidence" value="ECO:0007669"/>
    <property type="project" value="InterPro"/>
</dbReference>
<dbReference type="GO" id="GO:0030288">
    <property type="term" value="C:outer membrane-bounded periplasmic space"/>
    <property type="evidence" value="ECO:0007669"/>
    <property type="project" value="InterPro"/>
</dbReference>
<feature type="domain" description="Phosphatidic acid phosphatase type 2/haloperoxidase" evidence="2">
    <location>
        <begin position="324"/>
        <end position="436"/>
    </location>
</feature>
<dbReference type="Pfam" id="PF01569">
    <property type="entry name" value="PAP2"/>
    <property type="match status" value="1"/>
</dbReference>
<evidence type="ECO:0000313" key="4">
    <source>
        <dbReference type="Proteomes" id="UP000199373"/>
    </source>
</evidence>
<dbReference type="PRINTS" id="PR00483">
    <property type="entry name" value="BACPHPHTASE"/>
</dbReference>
<name>A0A1I0M4C6_9BACT</name>
<dbReference type="PANTHER" id="PTHR14969">
    <property type="entry name" value="SPHINGOSINE-1-PHOSPHATE PHOSPHOHYDROLASE"/>
    <property type="match status" value="1"/>
</dbReference>
<dbReference type="Gene3D" id="1.20.144.10">
    <property type="entry name" value="Phosphatidic acid phosphatase type 2/haloperoxidase"/>
    <property type="match status" value="2"/>
</dbReference>
<reference evidence="3 4" key="1">
    <citation type="submission" date="2016-10" db="EMBL/GenBank/DDBJ databases">
        <authorList>
            <person name="de Groot N.N."/>
        </authorList>
    </citation>
    <scope>NUCLEOTIDE SEQUENCE [LARGE SCALE GENOMIC DNA]</scope>
    <source>
        <strain evidence="3 4">TC2-24</strain>
    </source>
</reference>
<dbReference type="InterPro" id="IPR036938">
    <property type="entry name" value="PAP2/HPO_sf"/>
</dbReference>
<dbReference type="CDD" id="cd03397">
    <property type="entry name" value="PAP2_acid_phosphatase"/>
    <property type="match status" value="1"/>
</dbReference>
<evidence type="ECO:0000256" key="1">
    <source>
        <dbReference type="SAM" id="SignalP"/>
    </source>
</evidence>
<dbReference type="RefSeq" id="WP_177178353.1">
    <property type="nucleotide sequence ID" value="NZ_FOIQ01000001.1"/>
</dbReference>
<dbReference type="Proteomes" id="UP000199373">
    <property type="component" value="Unassembled WGS sequence"/>
</dbReference>
<feature type="chain" id="PRO_5011663685" evidence="1">
    <location>
        <begin position="21"/>
        <end position="496"/>
    </location>
</feature>
<dbReference type="InterPro" id="IPR001011">
    <property type="entry name" value="Acid_Pase_classA_bac"/>
</dbReference>
<organism evidence="3 4">
    <name type="scientific">Prevotella aff. ruminicola Tc2-24</name>
    <dbReference type="NCBI Taxonomy" id="81582"/>
    <lineage>
        <taxon>Bacteria</taxon>
        <taxon>Pseudomonadati</taxon>
        <taxon>Bacteroidota</taxon>
        <taxon>Bacteroidia</taxon>
        <taxon>Bacteroidales</taxon>
        <taxon>Prevotellaceae</taxon>
        <taxon>Prevotella</taxon>
    </lineage>
</organism>
<protein>
    <submittedName>
        <fullName evidence="3">PAP2 superfamily protein</fullName>
    </submittedName>
</protein>
<proteinExistence type="predicted"/>
<accession>A0A1I0M4C6</accession>
<dbReference type="SUPFAM" id="SSF48317">
    <property type="entry name" value="Acid phosphatase/Vanadium-dependent haloperoxidase"/>
    <property type="match status" value="2"/>
</dbReference>
<keyword evidence="1" id="KW-0732">Signal</keyword>
<keyword evidence="4" id="KW-1185">Reference proteome</keyword>